<feature type="region of interest" description="Disordered" evidence="5">
    <location>
        <begin position="67"/>
        <end position="96"/>
    </location>
</feature>
<evidence type="ECO:0000256" key="4">
    <source>
        <dbReference type="ARBA" id="ARBA00022840"/>
    </source>
</evidence>
<evidence type="ECO:0000313" key="6">
    <source>
        <dbReference type="EMBL" id="CAK0831735.1"/>
    </source>
</evidence>
<feature type="compositionally biased region" description="Low complexity" evidence="5">
    <location>
        <begin position="248"/>
        <end position="266"/>
    </location>
</feature>
<evidence type="ECO:0000256" key="5">
    <source>
        <dbReference type="SAM" id="MobiDB-lite"/>
    </source>
</evidence>
<evidence type="ECO:0000256" key="1">
    <source>
        <dbReference type="ARBA" id="ARBA00022741"/>
    </source>
</evidence>
<feature type="compositionally biased region" description="Basic and acidic residues" evidence="5">
    <location>
        <begin position="625"/>
        <end position="645"/>
    </location>
</feature>
<comment type="caution">
    <text evidence="6">The sequence shown here is derived from an EMBL/GenBank/DDBJ whole genome shotgun (WGS) entry which is preliminary data.</text>
</comment>
<protein>
    <recommendedName>
        <fullName evidence="8">Activating signal cointegrator 1 complex subunit 3</fullName>
    </recommendedName>
</protein>
<accession>A0ABN9SJ75</accession>
<feature type="region of interest" description="Disordered" evidence="5">
    <location>
        <begin position="283"/>
        <end position="310"/>
    </location>
</feature>
<name>A0ABN9SJ75_9DINO</name>
<keyword evidence="1" id="KW-0547">Nucleotide-binding</keyword>
<evidence type="ECO:0008006" key="8">
    <source>
        <dbReference type="Google" id="ProtNLM"/>
    </source>
</evidence>
<keyword evidence="4" id="KW-0067">ATP-binding</keyword>
<evidence type="ECO:0000256" key="3">
    <source>
        <dbReference type="ARBA" id="ARBA00022806"/>
    </source>
</evidence>
<gene>
    <name evidence="6" type="ORF">PCOR1329_LOCUS30000</name>
</gene>
<dbReference type="InterPro" id="IPR027417">
    <property type="entry name" value="P-loop_NTPase"/>
</dbReference>
<proteinExistence type="predicted"/>
<dbReference type="SUPFAM" id="SSF52540">
    <property type="entry name" value="P-loop containing nucleoside triphosphate hydrolases"/>
    <property type="match status" value="1"/>
</dbReference>
<dbReference type="PANTHER" id="PTHR47961:SF13">
    <property type="entry name" value="ACTIVATING SIGNAL COINTEGRATOR 1 COMPLEX SUBUNIT 3"/>
    <property type="match status" value="1"/>
</dbReference>
<dbReference type="InterPro" id="IPR050474">
    <property type="entry name" value="Hel308_SKI2-like"/>
</dbReference>
<evidence type="ECO:0000256" key="2">
    <source>
        <dbReference type="ARBA" id="ARBA00022801"/>
    </source>
</evidence>
<organism evidence="6 7">
    <name type="scientific">Prorocentrum cordatum</name>
    <dbReference type="NCBI Taxonomy" id="2364126"/>
    <lineage>
        <taxon>Eukaryota</taxon>
        <taxon>Sar</taxon>
        <taxon>Alveolata</taxon>
        <taxon>Dinophyceae</taxon>
        <taxon>Prorocentrales</taxon>
        <taxon>Prorocentraceae</taxon>
        <taxon>Prorocentrum</taxon>
    </lineage>
</organism>
<dbReference type="EMBL" id="CAUYUJ010011425">
    <property type="protein sequence ID" value="CAK0831735.1"/>
    <property type="molecule type" value="Genomic_DNA"/>
</dbReference>
<keyword evidence="7" id="KW-1185">Reference proteome</keyword>
<keyword evidence="2" id="KW-0378">Hydrolase</keyword>
<feature type="region of interest" description="Disordered" evidence="5">
    <location>
        <begin position="248"/>
        <end position="268"/>
    </location>
</feature>
<dbReference type="Proteomes" id="UP001189429">
    <property type="component" value="Unassembled WGS sequence"/>
</dbReference>
<evidence type="ECO:0000313" key="7">
    <source>
        <dbReference type="Proteomes" id="UP001189429"/>
    </source>
</evidence>
<reference evidence="6" key="1">
    <citation type="submission" date="2023-10" db="EMBL/GenBank/DDBJ databases">
        <authorList>
            <person name="Chen Y."/>
            <person name="Shah S."/>
            <person name="Dougan E. K."/>
            <person name="Thang M."/>
            <person name="Chan C."/>
        </authorList>
    </citation>
    <scope>NUCLEOTIDE SEQUENCE [LARGE SCALE GENOMIC DNA]</scope>
</reference>
<dbReference type="Gene3D" id="3.40.50.300">
    <property type="entry name" value="P-loop containing nucleotide triphosphate hydrolases"/>
    <property type="match status" value="1"/>
</dbReference>
<sequence>MSVAGKRPGGDSFSGELQAQLSAPGQLAVRPRLTGLLRARLYPPELVHFDLDQESIVRFQALSARRSSAGQGKPGGSSFTVLRFAPASAPEREKRDGREAFNNFVTRAGKVAGEELDRMAACEFLYDAVCGPDAPSEEDKQIKAIQEVLISFDRSSFGQIRRLAETLARFDRGGGAAAAAGRGGRGLHTGEREMDHEFGESLGLAYPLDGAAAAPSAAAVPADRLAAGLEERQELFFHRAKALVAGDSAKAGAAPRGGSAPSGRPRQPTLAWFRGQCELHLVQQQSSSGGGGASSSSSAAAPPGGGAPSLTVEELMGQLLEMLECKPGEEPDQNALLELLGFEAFELLTQLLEKRDALLEEWGELKKRACTLVGQREAAAGPAPPQSRKVPGVGITVTSESEKRNAKLRSKAAQKAAREATDGNNTQAQTIAALRLLASIGIDGEEADEGVLKPKVAAPKAKAATGNLYQSNLAGMGLRLVLPEGTERKMLKGYEKVTVPAAPTFDHTTVELRPVRDMPEWARVAFKGTESLNTIQSIVYNAAFGRSQNMLICAPTGAGKTNIAVLCILRLIGQHMDAAGGVGRDFKGPANLHGAHEGARGRDRREVRFAARAPGRAGGRAHWRHAADEEGDRGGARDRHGAREV</sequence>
<feature type="region of interest" description="Disordered" evidence="5">
    <location>
        <begin position="612"/>
        <end position="645"/>
    </location>
</feature>
<keyword evidence="3" id="KW-0347">Helicase</keyword>
<dbReference type="PANTHER" id="PTHR47961">
    <property type="entry name" value="DNA POLYMERASE THETA, PUTATIVE (AFU_ORTHOLOGUE AFUA_1G05260)-RELATED"/>
    <property type="match status" value="1"/>
</dbReference>